<proteinExistence type="predicted"/>
<dbReference type="Proteomes" id="UP000030321">
    <property type="component" value="Unassembled WGS sequence"/>
</dbReference>
<comment type="caution">
    <text evidence="1">The sequence shown here is derived from an EMBL/GenBank/DDBJ whole genome shotgun (WGS) entry which is preliminary data.</text>
</comment>
<accession>A0A0A1VY30</accession>
<organism evidence="1 2">
    <name type="scientific">Microcystis aeruginosa NIES-44</name>
    <dbReference type="NCBI Taxonomy" id="449439"/>
    <lineage>
        <taxon>Bacteria</taxon>
        <taxon>Bacillati</taxon>
        <taxon>Cyanobacteriota</taxon>
        <taxon>Cyanophyceae</taxon>
        <taxon>Oscillatoriophycideae</taxon>
        <taxon>Chroococcales</taxon>
        <taxon>Microcystaceae</taxon>
        <taxon>Microcystis</taxon>
    </lineage>
</organism>
<gene>
    <name evidence="1" type="ORF">N44_03323</name>
</gene>
<dbReference type="AlphaFoldDB" id="A0A0A1VY30"/>
<protein>
    <submittedName>
        <fullName evidence="1">Uncharacterized protein</fullName>
    </submittedName>
</protein>
<evidence type="ECO:0000313" key="2">
    <source>
        <dbReference type="Proteomes" id="UP000030321"/>
    </source>
</evidence>
<name>A0A0A1VY30_MICAE</name>
<evidence type="ECO:0000313" key="1">
    <source>
        <dbReference type="EMBL" id="GAL94732.1"/>
    </source>
</evidence>
<dbReference type="EMBL" id="BBPA01000060">
    <property type="protein sequence ID" value="GAL94732.1"/>
    <property type="molecule type" value="Genomic_DNA"/>
</dbReference>
<sequence>MNQESEETVNDEMRTEYDFSGGIRGKYYQAYRQASNVIILDPDVAEIFQDSASVNEALRLLAKIAKSGKI</sequence>
<dbReference type="RefSeq" id="WP_002784823.1">
    <property type="nucleotide sequence ID" value="NZ_BBPA01000060.1"/>
</dbReference>
<reference evidence="2" key="1">
    <citation type="journal article" date="2015" name="Genome">
        <title>Whole Genome Sequence of the Non-Microcystin-Producing Microcystis aeruginosa Strain NIES-44.</title>
        <authorList>
            <person name="Okano K."/>
            <person name="Miyata N."/>
            <person name="Ozaki Y."/>
        </authorList>
    </citation>
    <scope>NUCLEOTIDE SEQUENCE [LARGE SCALE GENOMIC DNA]</scope>
    <source>
        <strain evidence="2">NIES-44</strain>
    </source>
</reference>